<name>A0AAV1ZXU3_9ARAC</name>
<accession>A0AAV1ZXU3</accession>
<reference evidence="6 7" key="1">
    <citation type="submission" date="2024-04" db="EMBL/GenBank/DDBJ databases">
        <authorList>
            <person name="Rising A."/>
            <person name="Reimegard J."/>
            <person name="Sonavane S."/>
            <person name="Akerstrom W."/>
            <person name="Nylinder S."/>
            <person name="Hedman E."/>
            <person name="Kallberg Y."/>
        </authorList>
    </citation>
    <scope>NUCLEOTIDE SEQUENCE [LARGE SCALE GENOMIC DNA]</scope>
</reference>
<sequence>MKKEQKQSNMNENDDCKLKVYSKRNKRTPVFITDFSHGEVNGNENGLKFECYKKNTSINNVGCDAIRELVATNGRLNYSGSSSQSALKYFVGVRNKETGKMKLYDSVLFRMKPNLKNMVGNSEPVLHKSYWEGMNDLTQNFGSKAKKRALNTLQKCTVDASLDNSLTVNESILRSSPDRSSIDGARQIDYLPPQDRNASVPNEVFDINDIISPEEDLALHREAQDLLIGPASELYERCSSFCKYVAERFRSVNATQAKLLLYYNYLIIFQQLKYADIRKKDPTPLIPDPYKKNMLEKFTLSSSNEKGRVSRTCPNQMKDKLVAYILVLALFIDDFKINLDGIYKDLNNVGVPKLKTIAEVLGCHTSKNNVGNIAELRLPLNEVTPKFSKKPSSRKF</sequence>
<dbReference type="Pfam" id="PF06870">
    <property type="entry name" value="RNA_pol_I_A49"/>
    <property type="match status" value="1"/>
</dbReference>
<evidence type="ECO:0000256" key="1">
    <source>
        <dbReference type="ARBA" id="ARBA00004604"/>
    </source>
</evidence>
<dbReference type="GO" id="GO:0003677">
    <property type="term" value="F:DNA binding"/>
    <property type="evidence" value="ECO:0007669"/>
    <property type="project" value="InterPro"/>
</dbReference>
<evidence type="ECO:0000256" key="4">
    <source>
        <dbReference type="ARBA" id="ARBA00023163"/>
    </source>
</evidence>
<keyword evidence="5" id="KW-0539">Nucleus</keyword>
<evidence type="ECO:0008006" key="8">
    <source>
        <dbReference type="Google" id="ProtNLM"/>
    </source>
</evidence>
<keyword evidence="7" id="KW-1185">Reference proteome</keyword>
<organism evidence="6 7">
    <name type="scientific">Larinioides sclopetarius</name>
    <dbReference type="NCBI Taxonomy" id="280406"/>
    <lineage>
        <taxon>Eukaryota</taxon>
        <taxon>Metazoa</taxon>
        <taxon>Ecdysozoa</taxon>
        <taxon>Arthropoda</taxon>
        <taxon>Chelicerata</taxon>
        <taxon>Arachnida</taxon>
        <taxon>Araneae</taxon>
        <taxon>Araneomorphae</taxon>
        <taxon>Entelegynae</taxon>
        <taxon>Araneoidea</taxon>
        <taxon>Araneidae</taxon>
        <taxon>Larinioides</taxon>
    </lineage>
</organism>
<evidence type="ECO:0000256" key="3">
    <source>
        <dbReference type="ARBA" id="ARBA00022478"/>
    </source>
</evidence>
<comment type="caution">
    <text evidence="6">The sequence shown here is derived from an EMBL/GenBank/DDBJ whole genome shotgun (WGS) entry which is preliminary data.</text>
</comment>
<comment type="subcellular location">
    <subcellularLocation>
        <location evidence="1">Nucleus</location>
        <location evidence="1">Nucleolus</location>
    </subcellularLocation>
</comment>
<dbReference type="GO" id="GO:0005730">
    <property type="term" value="C:nucleolus"/>
    <property type="evidence" value="ECO:0007669"/>
    <property type="project" value="UniProtKB-SubCell"/>
</dbReference>
<gene>
    <name evidence="6" type="ORF">LARSCL_LOCUS8687</name>
</gene>
<dbReference type="AlphaFoldDB" id="A0AAV1ZXU3"/>
<dbReference type="GO" id="GO:0006351">
    <property type="term" value="P:DNA-templated transcription"/>
    <property type="evidence" value="ECO:0007669"/>
    <property type="project" value="InterPro"/>
</dbReference>
<comment type="similarity">
    <text evidence="2">Belongs to the eukaryotic RPA49/POLR1E RNA polymerase subunit family.</text>
</comment>
<dbReference type="Proteomes" id="UP001497382">
    <property type="component" value="Unassembled WGS sequence"/>
</dbReference>
<keyword evidence="4" id="KW-0804">Transcription</keyword>
<dbReference type="EMBL" id="CAXIEN010000094">
    <property type="protein sequence ID" value="CAL1276503.1"/>
    <property type="molecule type" value="Genomic_DNA"/>
</dbReference>
<evidence type="ECO:0000256" key="2">
    <source>
        <dbReference type="ARBA" id="ARBA00009430"/>
    </source>
</evidence>
<dbReference type="GO" id="GO:0000428">
    <property type="term" value="C:DNA-directed RNA polymerase complex"/>
    <property type="evidence" value="ECO:0007669"/>
    <property type="project" value="UniProtKB-KW"/>
</dbReference>
<dbReference type="InterPro" id="IPR009668">
    <property type="entry name" value="RNA_pol-assoc_fac_A49-like"/>
</dbReference>
<evidence type="ECO:0000313" key="6">
    <source>
        <dbReference type="EMBL" id="CAL1276503.1"/>
    </source>
</evidence>
<dbReference type="PANTHER" id="PTHR14440">
    <property type="entry name" value="DNA-DIRECTED RNA POLYMERASE I SUBUNIT RPA49"/>
    <property type="match status" value="1"/>
</dbReference>
<proteinExistence type="inferred from homology"/>
<evidence type="ECO:0000256" key="5">
    <source>
        <dbReference type="ARBA" id="ARBA00023242"/>
    </source>
</evidence>
<evidence type="ECO:0000313" key="7">
    <source>
        <dbReference type="Proteomes" id="UP001497382"/>
    </source>
</evidence>
<keyword evidence="3" id="KW-0240">DNA-directed RNA polymerase</keyword>
<protein>
    <recommendedName>
        <fullName evidence="8">DNA-directed RNA polymerase I subunit RPA49</fullName>
    </recommendedName>
</protein>